<keyword evidence="2" id="KW-0472">Membrane</keyword>
<feature type="signal peptide" evidence="4">
    <location>
        <begin position="1"/>
        <end position="20"/>
    </location>
</feature>
<keyword evidence="8" id="KW-1185">Reference proteome</keyword>
<evidence type="ECO:0000256" key="2">
    <source>
        <dbReference type="ARBA" id="ARBA00023136"/>
    </source>
</evidence>
<dbReference type="AlphaFoldDB" id="A0A2S7KZ32"/>
<evidence type="ECO:0000259" key="5">
    <source>
        <dbReference type="Pfam" id="PF07715"/>
    </source>
</evidence>
<dbReference type="RefSeq" id="WP_104809973.1">
    <property type="nucleotide sequence ID" value="NZ_MQUA01000013.1"/>
</dbReference>
<dbReference type="Pfam" id="PF07715">
    <property type="entry name" value="Plug"/>
    <property type="match status" value="1"/>
</dbReference>
<feature type="chain" id="PRO_5015605520" evidence="4">
    <location>
        <begin position="21"/>
        <end position="802"/>
    </location>
</feature>
<dbReference type="Pfam" id="PF13715">
    <property type="entry name" value="CarbopepD_reg_2"/>
    <property type="match status" value="1"/>
</dbReference>
<evidence type="ECO:0000256" key="3">
    <source>
        <dbReference type="ARBA" id="ARBA00023237"/>
    </source>
</evidence>
<dbReference type="EMBL" id="MQUA01000013">
    <property type="protein sequence ID" value="PQB07763.1"/>
    <property type="molecule type" value="Genomic_DNA"/>
</dbReference>
<protein>
    <submittedName>
        <fullName evidence="7">TonB-dependent receptor</fullName>
    </submittedName>
</protein>
<comment type="caution">
    <text evidence="7">The sequence shown here is derived from an EMBL/GenBank/DDBJ whole genome shotgun (WGS) entry which is preliminary data.</text>
</comment>
<evidence type="ECO:0000256" key="4">
    <source>
        <dbReference type="SAM" id="SignalP"/>
    </source>
</evidence>
<evidence type="ECO:0000256" key="1">
    <source>
        <dbReference type="ARBA" id="ARBA00004442"/>
    </source>
</evidence>
<keyword evidence="4" id="KW-0732">Signal</keyword>
<feature type="domain" description="Outer membrane protein beta-barrel" evidence="6">
    <location>
        <begin position="391"/>
        <end position="800"/>
    </location>
</feature>
<accession>A0A2S7KZ32</accession>
<reference evidence="7 8" key="1">
    <citation type="submission" date="2016-11" db="EMBL/GenBank/DDBJ databases">
        <title>Trade-off between light-utilization and light-protection in marine flavobacteria.</title>
        <authorList>
            <person name="Kumagai Y."/>
        </authorList>
    </citation>
    <scope>NUCLEOTIDE SEQUENCE [LARGE SCALE GENOMIC DNA]</scope>
    <source>
        <strain evidence="7 8">ATCC 700397</strain>
    </source>
</reference>
<dbReference type="InterPro" id="IPR008969">
    <property type="entry name" value="CarboxyPept-like_regulatory"/>
</dbReference>
<dbReference type="Proteomes" id="UP000239522">
    <property type="component" value="Unassembled WGS sequence"/>
</dbReference>
<dbReference type="SUPFAM" id="SSF49464">
    <property type="entry name" value="Carboxypeptidase regulatory domain-like"/>
    <property type="match status" value="1"/>
</dbReference>
<dbReference type="InterPro" id="IPR037066">
    <property type="entry name" value="Plug_dom_sf"/>
</dbReference>
<proteinExistence type="predicted"/>
<dbReference type="Gene3D" id="2.170.130.10">
    <property type="entry name" value="TonB-dependent receptor, plug domain"/>
    <property type="match status" value="1"/>
</dbReference>
<dbReference type="InterPro" id="IPR041700">
    <property type="entry name" value="OMP_b-brl_3"/>
</dbReference>
<organism evidence="7 8">
    <name type="scientific">Polaribacter filamentus</name>
    <dbReference type="NCBI Taxonomy" id="53483"/>
    <lineage>
        <taxon>Bacteria</taxon>
        <taxon>Pseudomonadati</taxon>
        <taxon>Bacteroidota</taxon>
        <taxon>Flavobacteriia</taxon>
        <taxon>Flavobacteriales</taxon>
        <taxon>Flavobacteriaceae</taxon>
    </lineage>
</organism>
<name>A0A2S7KZ32_9FLAO</name>
<comment type="subcellular location">
    <subcellularLocation>
        <location evidence="1">Cell outer membrane</location>
    </subcellularLocation>
</comment>
<dbReference type="OrthoDB" id="8764943at2"/>
<evidence type="ECO:0000313" key="8">
    <source>
        <dbReference type="Proteomes" id="UP000239522"/>
    </source>
</evidence>
<dbReference type="PANTHER" id="PTHR40980:SF4">
    <property type="entry name" value="TONB-DEPENDENT RECEPTOR-LIKE BETA-BARREL DOMAIN-CONTAINING PROTEIN"/>
    <property type="match status" value="1"/>
</dbReference>
<dbReference type="InterPro" id="IPR036942">
    <property type="entry name" value="Beta-barrel_TonB_sf"/>
</dbReference>
<keyword evidence="7" id="KW-0675">Receptor</keyword>
<dbReference type="Pfam" id="PF14905">
    <property type="entry name" value="OMP_b-brl_3"/>
    <property type="match status" value="1"/>
</dbReference>
<dbReference type="GO" id="GO:0009279">
    <property type="term" value="C:cell outer membrane"/>
    <property type="evidence" value="ECO:0007669"/>
    <property type="project" value="UniProtKB-SubCell"/>
</dbReference>
<dbReference type="PANTHER" id="PTHR40980">
    <property type="entry name" value="PLUG DOMAIN-CONTAINING PROTEIN"/>
    <property type="match status" value="1"/>
</dbReference>
<sequence>MLKKIILFAVVISFYTTAVAQNNITVSGTVKDKNTQNTISYASVVLKYKLDNAFVIGTATNEEGLFTIATLKSGNYFLEISTIGYITYKESIYIGTLSKFIDLKNIELSEDIASLNEIVIDTKKDEISAKMDKKTYSLKDNINQSGGSVLQAMQNLPSVSILDGKVKLRGNDKVIVLIDGKQTALTGFGNQAGLDNIPSSAIDRIEVINNPSSKYDANGNGGIINIIYKKNKAEGFNGKVGFTGGLGALWIRKENLPTIRPQYTATPKMNPSVSLNYRKDNVNIFFQGDYLYTETLNKNEFVTRTYDDGTIINQQSKRNRDTHFSTFKSGVDWNLNDKNTITFSGLYGTEVIIDNGDQPFFNEDLSTRLRLWQFLEDEVKITAMATASYLHKFKEAGHNLTLGFNYTFHREDEKYFFDNILPNEPISENSFKLLSDEQVYDFNIDYVKPLKYGKMETGIKVRQRNIPINMQFFPGANTPLDIEAGGEAEYKEFIPAVYGNYIYENEKYEAEIGLRVEYVDLNYFVNPNHNTYKTGGYTYFEPFPNLRFAQKIDENNKISLFYNRRVDRPNEVDIRIFPKYDDAEIIKVGNPNLRPQFTNLLEFGYKTSWKSGSLYSALYHRFADGTITRISSTVGNDPLIYAIFQNAGKSFNSGLEVIYEEEVSDSYSFNLNGNVYQNQIDAFSVVNLYPTKNIFSANQQKITSGTLKLNNSFHFSKTLDAQLTASYLAPDIIPQGKRAAMFSLDLGLKKSIQKGKGELFLNATDVLNTMVIKQTIKGDRFSYTSNNYNETQVIRLGYTYKF</sequence>
<keyword evidence="3" id="KW-0998">Cell outer membrane</keyword>
<evidence type="ECO:0000313" key="7">
    <source>
        <dbReference type="EMBL" id="PQB07763.1"/>
    </source>
</evidence>
<evidence type="ECO:0000259" key="6">
    <source>
        <dbReference type="Pfam" id="PF14905"/>
    </source>
</evidence>
<feature type="domain" description="TonB-dependent receptor plug" evidence="5">
    <location>
        <begin position="141"/>
        <end position="223"/>
    </location>
</feature>
<dbReference type="Gene3D" id="2.60.40.1120">
    <property type="entry name" value="Carboxypeptidase-like, regulatory domain"/>
    <property type="match status" value="1"/>
</dbReference>
<gene>
    <name evidence="7" type="ORF">BST83_11835</name>
</gene>
<dbReference type="InterPro" id="IPR012910">
    <property type="entry name" value="Plug_dom"/>
</dbReference>
<dbReference type="SUPFAM" id="SSF56935">
    <property type="entry name" value="Porins"/>
    <property type="match status" value="1"/>
</dbReference>
<dbReference type="Gene3D" id="2.40.170.20">
    <property type="entry name" value="TonB-dependent receptor, beta-barrel domain"/>
    <property type="match status" value="1"/>
</dbReference>